<evidence type="ECO:0000313" key="4">
    <source>
        <dbReference type="Proteomes" id="UP001233999"/>
    </source>
</evidence>
<protein>
    <submittedName>
        <fullName evidence="3">Uncharacterized protein</fullName>
    </submittedName>
</protein>
<feature type="compositionally biased region" description="Basic and acidic residues" evidence="1">
    <location>
        <begin position="105"/>
        <end position="128"/>
    </location>
</feature>
<keyword evidence="2" id="KW-0472">Membrane</keyword>
<keyword evidence="2" id="KW-0812">Transmembrane</keyword>
<feature type="compositionally biased region" description="Pro residues" evidence="1">
    <location>
        <begin position="217"/>
        <end position="227"/>
    </location>
</feature>
<name>A0AAD7ZDZ8_DIPPU</name>
<keyword evidence="4" id="KW-1185">Reference proteome</keyword>
<evidence type="ECO:0000256" key="2">
    <source>
        <dbReference type="SAM" id="Phobius"/>
    </source>
</evidence>
<evidence type="ECO:0000256" key="1">
    <source>
        <dbReference type="SAM" id="MobiDB-lite"/>
    </source>
</evidence>
<dbReference type="Proteomes" id="UP001233999">
    <property type="component" value="Unassembled WGS sequence"/>
</dbReference>
<accession>A0AAD7ZDZ8</accession>
<evidence type="ECO:0000313" key="3">
    <source>
        <dbReference type="EMBL" id="KAJ9578793.1"/>
    </source>
</evidence>
<feature type="compositionally biased region" description="Polar residues" evidence="1">
    <location>
        <begin position="143"/>
        <end position="166"/>
    </location>
</feature>
<dbReference type="EMBL" id="JASPKZ010008860">
    <property type="protein sequence ID" value="KAJ9578793.1"/>
    <property type="molecule type" value="Genomic_DNA"/>
</dbReference>
<comment type="caution">
    <text evidence="3">The sequence shown here is derived from an EMBL/GenBank/DDBJ whole genome shotgun (WGS) entry which is preliminary data.</text>
</comment>
<feature type="transmembrane region" description="Helical" evidence="2">
    <location>
        <begin position="6"/>
        <end position="25"/>
    </location>
</feature>
<reference evidence="3" key="2">
    <citation type="submission" date="2023-05" db="EMBL/GenBank/DDBJ databases">
        <authorList>
            <person name="Fouks B."/>
        </authorList>
    </citation>
    <scope>NUCLEOTIDE SEQUENCE</scope>
    <source>
        <strain evidence="3">Stay&amp;Tobe</strain>
        <tissue evidence="3">Testes</tissue>
    </source>
</reference>
<sequence>KLWYTPLFFSVWFMFYVLALIIKAISRHKKILFPAGYRTSRPVSERQNEFRHFKTKVHHRHLQSRTKPILSFHPISSCHSKDTNMFTNQERIEIVAARLRGQSYEEVRDRFQSKPSRETSEDRFHPAEVHTGLVKSRPDNQKPAASNSDSFTPQSNQPSASYNPPSVATIDSYMPQSIKPNLSPDSYMKPSKKPDLSPDSYIPPSKKPNLPLDSYMPKPPKPMSGED</sequence>
<feature type="non-terminal residue" evidence="3">
    <location>
        <position position="1"/>
    </location>
</feature>
<feature type="compositionally biased region" description="Polar residues" evidence="1">
    <location>
        <begin position="174"/>
        <end position="184"/>
    </location>
</feature>
<dbReference type="AlphaFoldDB" id="A0AAD7ZDZ8"/>
<gene>
    <name evidence="3" type="ORF">L9F63_005001</name>
</gene>
<feature type="region of interest" description="Disordered" evidence="1">
    <location>
        <begin position="105"/>
        <end position="227"/>
    </location>
</feature>
<organism evidence="3 4">
    <name type="scientific">Diploptera punctata</name>
    <name type="common">Pacific beetle cockroach</name>
    <dbReference type="NCBI Taxonomy" id="6984"/>
    <lineage>
        <taxon>Eukaryota</taxon>
        <taxon>Metazoa</taxon>
        <taxon>Ecdysozoa</taxon>
        <taxon>Arthropoda</taxon>
        <taxon>Hexapoda</taxon>
        <taxon>Insecta</taxon>
        <taxon>Pterygota</taxon>
        <taxon>Neoptera</taxon>
        <taxon>Polyneoptera</taxon>
        <taxon>Dictyoptera</taxon>
        <taxon>Blattodea</taxon>
        <taxon>Blaberoidea</taxon>
        <taxon>Blaberidae</taxon>
        <taxon>Diplopterinae</taxon>
        <taxon>Diploptera</taxon>
    </lineage>
</organism>
<feature type="non-terminal residue" evidence="3">
    <location>
        <position position="227"/>
    </location>
</feature>
<proteinExistence type="predicted"/>
<keyword evidence="2" id="KW-1133">Transmembrane helix</keyword>
<reference evidence="3" key="1">
    <citation type="journal article" date="2023" name="IScience">
        <title>Live-bearing cockroach genome reveals convergent evolutionary mechanisms linked to viviparity in insects and beyond.</title>
        <authorList>
            <person name="Fouks B."/>
            <person name="Harrison M.C."/>
            <person name="Mikhailova A.A."/>
            <person name="Marchal E."/>
            <person name="English S."/>
            <person name="Carruthers M."/>
            <person name="Jennings E.C."/>
            <person name="Chiamaka E.L."/>
            <person name="Frigard R.A."/>
            <person name="Pippel M."/>
            <person name="Attardo G.M."/>
            <person name="Benoit J.B."/>
            <person name="Bornberg-Bauer E."/>
            <person name="Tobe S.S."/>
        </authorList>
    </citation>
    <scope>NUCLEOTIDE SEQUENCE</scope>
    <source>
        <strain evidence="3">Stay&amp;Tobe</strain>
    </source>
</reference>